<evidence type="ECO:0000313" key="1">
    <source>
        <dbReference type="Proteomes" id="UP000887575"/>
    </source>
</evidence>
<sequence>MAFQPKTHKQSGKLTSFWLFVERDGRDIFRRLHGRAYTNSDLRLMGDIYQGIGPERKEYYRLEAIRLNRLDPVMNVTIRSDDSNKLATYFENKKMIAMEPVHIPVHSGPAPVWLGSTHSRPGKDEPMEHALLREYLDNNFVPAIIARCQNSVFLPTPMPKYARYNYDRVTMKTIWVSDDSKAREFPESYINSGARREEMAEQFDEPCVPMDAEEKKNAINRIRKIWPTADDEEIEAMFK</sequence>
<dbReference type="AlphaFoldDB" id="A0AAF3ECN1"/>
<evidence type="ECO:0000313" key="2">
    <source>
        <dbReference type="WBParaSite" id="MBELARI_LOCUS11718"/>
    </source>
</evidence>
<organism evidence="1 2">
    <name type="scientific">Mesorhabditis belari</name>
    <dbReference type="NCBI Taxonomy" id="2138241"/>
    <lineage>
        <taxon>Eukaryota</taxon>
        <taxon>Metazoa</taxon>
        <taxon>Ecdysozoa</taxon>
        <taxon>Nematoda</taxon>
        <taxon>Chromadorea</taxon>
        <taxon>Rhabditida</taxon>
        <taxon>Rhabditina</taxon>
        <taxon>Rhabditomorpha</taxon>
        <taxon>Rhabditoidea</taxon>
        <taxon>Rhabditidae</taxon>
        <taxon>Mesorhabditinae</taxon>
        <taxon>Mesorhabditis</taxon>
    </lineage>
</organism>
<proteinExistence type="predicted"/>
<dbReference type="WBParaSite" id="MBELARI_LOCUS11718">
    <property type="protein sequence ID" value="MBELARI_LOCUS11718"/>
    <property type="gene ID" value="MBELARI_LOCUS11718"/>
</dbReference>
<name>A0AAF3ECN1_9BILA</name>
<reference evidence="2" key="1">
    <citation type="submission" date="2024-02" db="UniProtKB">
        <authorList>
            <consortium name="WormBaseParasite"/>
        </authorList>
    </citation>
    <scope>IDENTIFICATION</scope>
</reference>
<keyword evidence="1" id="KW-1185">Reference proteome</keyword>
<protein>
    <submittedName>
        <fullName evidence="2">Uncharacterized protein</fullName>
    </submittedName>
</protein>
<dbReference type="Proteomes" id="UP000887575">
    <property type="component" value="Unassembled WGS sequence"/>
</dbReference>
<accession>A0AAF3ECN1</accession>